<dbReference type="RefSeq" id="WP_179905452.1">
    <property type="nucleotide sequence ID" value="NZ_JACBXS010000011.1"/>
</dbReference>
<feature type="short sequence motif" description="Nudix box" evidence="2">
    <location>
        <begin position="48"/>
        <end position="69"/>
    </location>
</feature>
<dbReference type="EMBL" id="JACBXS010000011">
    <property type="protein sequence ID" value="NYS24746.1"/>
    <property type="molecule type" value="Genomic_DNA"/>
</dbReference>
<dbReference type="PANTHER" id="PTHR11839">
    <property type="entry name" value="UDP/ADP-SUGAR PYROPHOSPHATASE"/>
    <property type="match status" value="1"/>
</dbReference>
<sequence>MSAPPDPDAIKALPLRPCVGVMLIDDAGRIFAAQRRDASAPAWQMPQGGIDPGEEPRAAALRELHEEIAVGPDLVEVLAETEDWLSYDLPPEIVPRVWGGEFRGQTQKWFLLRFLGQDSQIDLQTAAPEFSDWRWMGSGELLAGIVPFKRDTYAQVIAAFRPWLAA</sequence>
<evidence type="ECO:0000259" key="3">
    <source>
        <dbReference type="PROSITE" id="PS51462"/>
    </source>
</evidence>
<dbReference type="PROSITE" id="PS51462">
    <property type="entry name" value="NUDIX"/>
    <property type="match status" value="1"/>
</dbReference>
<reference evidence="4 5" key="1">
    <citation type="journal article" date="2000" name="Arch. Microbiol.">
        <title>Rhodobaca bogoriensis gen. nov. and sp. nov., an alkaliphilic purple nonsulfur bacterium from African Rift Valley soda lakes.</title>
        <authorList>
            <person name="Milford A.D."/>
            <person name="Achenbach L.A."/>
            <person name="Jung D.O."/>
            <person name="Madigan M.T."/>
        </authorList>
    </citation>
    <scope>NUCLEOTIDE SEQUENCE [LARGE SCALE GENOMIC DNA]</scope>
    <source>
        <strain evidence="4 5">2376</strain>
    </source>
</reference>
<comment type="similarity">
    <text evidence="2">Belongs to the Nudix hydrolase family. RppH subfamily.</text>
</comment>
<dbReference type="NCBIfam" id="NF001938">
    <property type="entry name" value="PRK00714.1-5"/>
    <property type="match status" value="1"/>
</dbReference>
<dbReference type="InterPro" id="IPR015797">
    <property type="entry name" value="NUDIX_hydrolase-like_dom_sf"/>
</dbReference>
<dbReference type="Proteomes" id="UP000529417">
    <property type="component" value="Unassembled WGS sequence"/>
</dbReference>
<dbReference type="Pfam" id="PF00293">
    <property type="entry name" value="NUDIX"/>
    <property type="match status" value="1"/>
</dbReference>
<dbReference type="AlphaFoldDB" id="A0A7Z0HYR0"/>
<dbReference type="InterPro" id="IPR000086">
    <property type="entry name" value="NUDIX_hydrolase_dom"/>
</dbReference>
<comment type="function">
    <text evidence="2">Accelerates the degradation of transcripts by removing pyrophosphate from the 5'-end of triphosphorylated RNA, leading to a more labile monophosphorylated state that can stimulate subsequent ribonuclease cleavage.</text>
</comment>
<evidence type="ECO:0000313" key="5">
    <source>
        <dbReference type="Proteomes" id="UP000529417"/>
    </source>
</evidence>
<accession>A0A7Z0HYR0</accession>
<dbReference type="GO" id="GO:0006753">
    <property type="term" value="P:nucleoside phosphate metabolic process"/>
    <property type="evidence" value="ECO:0007669"/>
    <property type="project" value="TreeGrafter"/>
</dbReference>
<keyword evidence="5" id="KW-1185">Reference proteome</keyword>
<protein>
    <recommendedName>
        <fullName evidence="2">RNA pyrophosphohydrolase</fullName>
        <ecNumber evidence="2">3.6.1.-</ecNumber>
    </recommendedName>
    <alternativeName>
        <fullName evidence="2">(Di)nucleoside polyphosphate hydrolase</fullName>
    </alternativeName>
</protein>
<evidence type="ECO:0000256" key="1">
    <source>
        <dbReference type="ARBA" id="ARBA00022801"/>
    </source>
</evidence>
<comment type="caution">
    <text evidence="4">The sequence shown here is derived from an EMBL/GenBank/DDBJ whole genome shotgun (WGS) entry which is preliminary data.</text>
</comment>
<name>A0A7Z0HYR0_9RHOB</name>
<dbReference type="NCBIfam" id="NF001936">
    <property type="entry name" value="PRK00714.1-3"/>
    <property type="match status" value="1"/>
</dbReference>
<keyword evidence="1 2" id="KW-0378">Hydrolase</keyword>
<organism evidence="4 5">
    <name type="scientific">Rhabdonatronobacter sediminivivens</name>
    <dbReference type="NCBI Taxonomy" id="2743469"/>
    <lineage>
        <taxon>Bacteria</taxon>
        <taxon>Pseudomonadati</taxon>
        <taxon>Pseudomonadota</taxon>
        <taxon>Alphaproteobacteria</taxon>
        <taxon>Rhodobacterales</taxon>
        <taxon>Paracoccaceae</taxon>
        <taxon>Rhabdonatronobacter</taxon>
    </lineage>
</organism>
<dbReference type="HAMAP" id="MF_00298">
    <property type="entry name" value="Nudix_RppH"/>
    <property type="match status" value="1"/>
</dbReference>
<evidence type="ECO:0000313" key="4">
    <source>
        <dbReference type="EMBL" id="NYS24746.1"/>
    </source>
</evidence>
<comment type="cofactor">
    <cofactor evidence="2">
        <name>a divalent metal cation</name>
        <dbReference type="ChEBI" id="CHEBI:60240"/>
    </cofactor>
</comment>
<dbReference type="EC" id="3.6.1.-" evidence="2"/>
<dbReference type="CDD" id="cd03671">
    <property type="entry name" value="NUDIX_Ap4A_hydrolase_plant_like"/>
    <property type="match status" value="1"/>
</dbReference>
<dbReference type="GO" id="GO:0034432">
    <property type="term" value="F:bis(5'-adenosyl)-pentaphosphatase activity"/>
    <property type="evidence" value="ECO:0007669"/>
    <property type="project" value="TreeGrafter"/>
</dbReference>
<gene>
    <name evidence="2" type="primary">rppH</name>
    <name evidence="2" type="synonym">nudH</name>
    <name evidence="4" type="ORF">HUK65_07045</name>
</gene>
<feature type="domain" description="Nudix hydrolase" evidence="3">
    <location>
        <begin position="14"/>
        <end position="158"/>
    </location>
</feature>
<dbReference type="GO" id="GO:0008893">
    <property type="term" value="F:guanosine-3',5'-bis(diphosphate) 3'-diphosphatase activity"/>
    <property type="evidence" value="ECO:0007669"/>
    <property type="project" value="TreeGrafter"/>
</dbReference>
<dbReference type="GO" id="GO:0019693">
    <property type="term" value="P:ribose phosphate metabolic process"/>
    <property type="evidence" value="ECO:0007669"/>
    <property type="project" value="TreeGrafter"/>
</dbReference>
<dbReference type="SUPFAM" id="SSF55811">
    <property type="entry name" value="Nudix"/>
    <property type="match status" value="1"/>
</dbReference>
<proteinExistence type="inferred from homology"/>
<evidence type="ECO:0000256" key="2">
    <source>
        <dbReference type="HAMAP-Rule" id="MF_00298"/>
    </source>
</evidence>
<dbReference type="InterPro" id="IPR022927">
    <property type="entry name" value="RppH"/>
</dbReference>
<dbReference type="Gene3D" id="3.90.79.10">
    <property type="entry name" value="Nucleoside Triphosphate Pyrophosphohydrolase"/>
    <property type="match status" value="1"/>
</dbReference>
<dbReference type="PANTHER" id="PTHR11839:SF22">
    <property type="entry name" value="NUDIX HYDROLASE 26, CHLOROPLASTIC"/>
    <property type="match status" value="1"/>
</dbReference>